<dbReference type="Gene3D" id="3.30.420.40">
    <property type="match status" value="1"/>
</dbReference>
<proteinExistence type="predicted"/>
<dbReference type="EMBL" id="CP014586">
    <property type="protein sequence ID" value="ANZ77124.1"/>
    <property type="molecule type" value="Genomic_DNA"/>
</dbReference>
<dbReference type="Pfam" id="PF05378">
    <property type="entry name" value="Hydant_A_N"/>
    <property type="match status" value="1"/>
</dbReference>
<dbReference type="Gene3D" id="3.40.1610.10">
    <property type="entry name" value="CV3147-like domain"/>
    <property type="match status" value="1"/>
</dbReference>
<dbReference type="SUPFAM" id="SSF53067">
    <property type="entry name" value="Actin-like ATPase domain"/>
    <property type="match status" value="2"/>
</dbReference>
<dbReference type="InterPro" id="IPR027479">
    <property type="entry name" value="S-Me-THD_N_sf"/>
</dbReference>
<dbReference type="InterPro" id="IPR045079">
    <property type="entry name" value="Oxoprolinase-like"/>
</dbReference>
<dbReference type="PANTHER" id="PTHR11365:SF10">
    <property type="entry name" value="HYDANTOINASE_OXOPROLINASE"/>
    <property type="match status" value="1"/>
</dbReference>
<dbReference type="InterPro" id="IPR048350">
    <property type="entry name" value="S-Me-THD-like_C"/>
</dbReference>
<reference evidence="5 6" key="1">
    <citation type="submission" date="2016-02" db="EMBL/GenBank/DDBJ databases">
        <title>Comparative genomic and transcriptomic foundation for Pichia pastoris.</title>
        <authorList>
            <person name="Love K.R."/>
            <person name="Shah K.A."/>
            <person name="Whittaker C.A."/>
            <person name="Wu J."/>
            <person name="Bartlett M.C."/>
            <person name="Ma D."/>
            <person name="Leeson R.L."/>
            <person name="Priest M."/>
            <person name="Young S.K."/>
            <person name="Love J.C."/>
        </authorList>
    </citation>
    <scope>NUCLEOTIDE SEQUENCE [LARGE SCALE GENOMIC DNA]</scope>
    <source>
        <strain evidence="5 6">ATCC 28485</strain>
    </source>
</reference>
<evidence type="ECO:0000259" key="3">
    <source>
        <dbReference type="Pfam" id="PF06032"/>
    </source>
</evidence>
<evidence type="ECO:0000259" key="4">
    <source>
        <dbReference type="Pfam" id="PF20906"/>
    </source>
</evidence>
<gene>
    <name evidence="5" type="ORF">ATY40_BA7503879</name>
</gene>
<dbReference type="Gene3D" id="2.40.390.10">
    <property type="entry name" value="CV3147-like"/>
    <property type="match status" value="1"/>
</dbReference>
<feature type="domain" description="S-Me-THD-like C-terminal" evidence="4">
    <location>
        <begin position="801"/>
        <end position="999"/>
    </location>
</feature>
<dbReference type="FunFam" id="3.40.1610.10:FF:000001">
    <property type="entry name" value="Hydantoinase, putative"/>
    <property type="match status" value="1"/>
</dbReference>
<dbReference type="OrthoDB" id="5404895at2759"/>
<evidence type="ECO:0000313" key="6">
    <source>
        <dbReference type="Proteomes" id="UP000094565"/>
    </source>
</evidence>
<feature type="domain" description="S-Me-THD N-terminal" evidence="3">
    <location>
        <begin position="625"/>
        <end position="797"/>
    </location>
</feature>
<evidence type="ECO:0000259" key="2">
    <source>
        <dbReference type="Pfam" id="PF05378"/>
    </source>
</evidence>
<evidence type="ECO:0000313" key="5">
    <source>
        <dbReference type="EMBL" id="ANZ77124.1"/>
    </source>
</evidence>
<organism evidence="5 6">
    <name type="scientific">Komagataella pastoris</name>
    <name type="common">Yeast</name>
    <name type="synonym">Pichia pastoris</name>
    <dbReference type="NCBI Taxonomy" id="4922"/>
    <lineage>
        <taxon>Eukaryota</taxon>
        <taxon>Fungi</taxon>
        <taxon>Dikarya</taxon>
        <taxon>Ascomycota</taxon>
        <taxon>Saccharomycotina</taxon>
        <taxon>Pichiomycetes</taxon>
        <taxon>Pichiales</taxon>
        <taxon>Pichiaceae</taxon>
        <taxon>Komagataella</taxon>
    </lineage>
</organism>
<accession>A0A1B2JGD4</accession>
<dbReference type="InterPro" id="IPR043129">
    <property type="entry name" value="ATPase_NBD"/>
</dbReference>
<dbReference type="AlphaFoldDB" id="A0A1B2JGD4"/>
<dbReference type="Proteomes" id="UP000094565">
    <property type="component" value="Chromosome 3"/>
</dbReference>
<evidence type="ECO:0000259" key="1">
    <source>
        <dbReference type="Pfam" id="PF01968"/>
    </source>
</evidence>
<dbReference type="Pfam" id="PF01968">
    <property type="entry name" value="Hydantoinase_A"/>
    <property type="match status" value="1"/>
</dbReference>
<dbReference type="InterPro" id="IPR024071">
    <property type="entry name" value="S-Me-THD_C_sf"/>
</dbReference>
<dbReference type="InterPro" id="IPR008040">
    <property type="entry name" value="Hydant_A_N"/>
</dbReference>
<dbReference type="SUPFAM" id="SSF160991">
    <property type="entry name" value="CV3147-like"/>
    <property type="match status" value="1"/>
</dbReference>
<protein>
    <submittedName>
        <fullName evidence="5">BA75_03879T0</fullName>
    </submittedName>
</protein>
<dbReference type="Pfam" id="PF06032">
    <property type="entry name" value="S-Me-THD_N"/>
    <property type="match status" value="1"/>
</dbReference>
<keyword evidence="6" id="KW-1185">Reference proteome</keyword>
<dbReference type="Pfam" id="PF20906">
    <property type="entry name" value="S-Me-THD_C"/>
    <property type="match status" value="1"/>
</dbReference>
<feature type="domain" description="Hydantoinase/oxoprolinase N-terminal" evidence="2">
    <location>
        <begin position="6"/>
        <end position="185"/>
    </location>
</feature>
<feature type="domain" description="Hydantoinase A/oxoprolinase" evidence="1">
    <location>
        <begin position="209"/>
        <end position="490"/>
    </location>
</feature>
<dbReference type="InterPro" id="IPR002821">
    <property type="entry name" value="Hydantoinase_A"/>
</dbReference>
<dbReference type="InterPro" id="IPR010318">
    <property type="entry name" value="S-Me-THD_N"/>
</dbReference>
<name>A0A1B2JGD4_PICPA</name>
<dbReference type="GO" id="GO:0016787">
    <property type="term" value="F:hydrolase activity"/>
    <property type="evidence" value="ECO:0007669"/>
    <property type="project" value="InterPro"/>
</dbReference>
<dbReference type="PANTHER" id="PTHR11365">
    <property type="entry name" value="5-OXOPROLINASE RELATED"/>
    <property type="match status" value="1"/>
</dbReference>
<sequence>MPDYIVGVDVGGTNTDAVLLDPSKFVTSNIDSVVSWNKSTTTRDVAHGIENSIEQLFQNTSEIDKKDIKLVTIGTTHFINAIVEQDSTKLEKVAVLRICGPYSRELPTMSDFPTQLKNVLFGYFGYCQGGHMIDKQPVDEVNEREIVEHCLKIQQLGIKSIAVVATFSPVINDHELKVLNIIKRNFPDWKDLDIILSHSLSGLGFLERENLTILNAAIKKFAFQILSAFHVAVTKVGLVNSSLLITQNDGTLLTLEEALAIPIKTFASGATNSMRGASFLCNANGVVSGGEPIIVVDVGGTTTDVGMLLADGFPKHTSSHSYIGGVRTQLSMPEIQSIGLGGGSIISIDKENPRKIKSIGPESVGSQITEKAIVFGGDTYTTTDFTLANMDKSTINKSTNPIVVQADISKVNDTLRSPEISSSYTSLLKHQLEKIIDKMKVSPDPIKILLVGGGSFIVPESIQLDGCSEIIKPPYYGVANAIGAAIGKISSTVVEMASINGLDAAAKKDKLNEVKQKAIDDIVEKGAIRETVSIVNIVNEAIPYVSDLYHIEVKVIGDVNYSSTTSSSGSMPITLSDTRLVIEQRDRSFLKESKLNTSDDLPMDIDIRTYRPNVKDREWLVSEMDLEFIRIGTYILGCGGGGDPYTKALQAKEMVKSGHVMKIIDIKDVPKFVDRLEDIKTVPVAACGSPTVTTEQLQGYEVLDAFRTLQEHSNMKPSTILSLEIGGANGLQGLLLGGLPEYNLRVIDADLMGRAYPLIWQVSPVALKQFKSEESKTTPFFSPSCISDGNGNNVYLSKVRSDNHAENIIRSALSEMGSYVGLACSPMNYHDLQHVTIPNSLSLAWRVGRGVCLSKQDHNPSQLPKYICDSIGDNSGKLLCYGKITGIEKKLHKGFVFGELIIQSEEPHDKGRRILIPFQNENLYIKYEDTPENEVIASVPDLISVIDAESGEAIGTPDYRYGLHCFVLLLRPSNSWTRCKEALEVGGPKAFGLDIEYVPTLEGQSSDPKSVIDEYSN</sequence>